<dbReference type="Proteomes" id="UP000509570">
    <property type="component" value="Segment"/>
</dbReference>
<organism evidence="1 2">
    <name type="scientific">Stenotrophomonas phage vB_SmaS_BUCT548</name>
    <dbReference type="NCBI Taxonomy" id="2712941"/>
    <lineage>
        <taxon>Viruses</taxon>
        <taxon>Duplodnaviria</taxon>
        <taxon>Heunggongvirae</taxon>
        <taxon>Uroviricota</taxon>
        <taxon>Caudoviricetes</taxon>
        <taxon>Beaumontvirinae</taxon>
        <taxon>Bixiavirus</taxon>
        <taxon>Bixiavirus BUCT548</taxon>
    </lineage>
</organism>
<keyword evidence="2" id="KW-1185">Reference proteome</keyword>
<protein>
    <recommendedName>
        <fullName evidence="3">DUF2188 domain-containing protein</fullName>
    </recommendedName>
</protein>
<accession>A0A7D2LHW4</accession>
<dbReference type="KEGG" id="vg:77953599"/>
<evidence type="ECO:0000313" key="1">
    <source>
        <dbReference type="EMBL" id="QIQ60760.1"/>
    </source>
</evidence>
<sequence>MGKSDNYKVKFVNEKNVECVDGQPNFTRKAAKHRAKQLSNNNFKLTDFVIVHPDGHEEILSLE</sequence>
<dbReference type="RefSeq" id="YP_010677225.1">
    <property type="nucleotide sequence ID" value="NC_071019.1"/>
</dbReference>
<evidence type="ECO:0008006" key="3">
    <source>
        <dbReference type="Google" id="ProtNLM"/>
    </source>
</evidence>
<evidence type="ECO:0000313" key="2">
    <source>
        <dbReference type="Proteomes" id="UP000509570"/>
    </source>
</evidence>
<dbReference type="GeneID" id="77953599"/>
<dbReference type="EMBL" id="MN937349">
    <property type="protein sequence ID" value="QIQ60760.1"/>
    <property type="molecule type" value="Genomic_DNA"/>
</dbReference>
<name>A0A7D2LHW4_9CAUD</name>
<proteinExistence type="predicted"/>
<reference evidence="1 2" key="1">
    <citation type="submission" date="2020-01" db="EMBL/GenBank/DDBJ databases">
        <authorList>
            <person name="Zhang W."/>
            <person name="Zhang R."/>
            <person name="Hu Y."/>
            <person name="Liu Y."/>
            <person name="Lin W."/>
            <person name="Wang L."/>
            <person name="Li J."/>
            <person name="An X."/>
            <person name="Song L."/>
            <person name="Fan H."/>
            <person name="Shi T."/>
            <person name="Liu H."/>
            <person name="Tong Y."/>
        </authorList>
    </citation>
    <scope>NUCLEOTIDE SEQUENCE [LARGE SCALE GENOMIC DNA]</scope>
</reference>